<dbReference type="InterPro" id="IPR050071">
    <property type="entry name" value="Dehydroquinate_synthase"/>
</dbReference>
<evidence type="ECO:0000256" key="12">
    <source>
        <dbReference type="ARBA" id="ARBA00040375"/>
    </source>
</evidence>
<name>A0A1K2F9V4_STRAR</name>
<dbReference type="GO" id="GO:0003856">
    <property type="term" value="F:3-dehydroquinate synthase activity"/>
    <property type="evidence" value="ECO:0007669"/>
    <property type="project" value="TreeGrafter"/>
</dbReference>
<dbReference type="InterPro" id="IPR030960">
    <property type="entry name" value="DHQS/DOIS_N"/>
</dbReference>
<dbReference type="SUPFAM" id="SSF56796">
    <property type="entry name" value="Dehydroquinate synthase-like"/>
    <property type="match status" value="1"/>
</dbReference>
<dbReference type="Gene3D" id="1.20.1090.10">
    <property type="entry name" value="Dehydroquinate synthase-like - alpha domain"/>
    <property type="match status" value="1"/>
</dbReference>
<dbReference type="PANTHER" id="PTHR43622">
    <property type="entry name" value="3-DEHYDROQUINATE SYNTHASE"/>
    <property type="match status" value="1"/>
</dbReference>
<dbReference type="InterPro" id="IPR056179">
    <property type="entry name" value="DHQS_C"/>
</dbReference>
<evidence type="ECO:0000256" key="8">
    <source>
        <dbReference type="ARBA" id="ARBA00037594"/>
    </source>
</evidence>
<keyword evidence="4" id="KW-0520">NAD</keyword>
<keyword evidence="5" id="KW-0456">Lyase</keyword>
<keyword evidence="6" id="KW-0170">Cobalt</keyword>
<dbReference type="RefSeq" id="WP_072489528.1">
    <property type="nucleotide sequence ID" value="NZ_FPJO01000048.1"/>
</dbReference>
<dbReference type="GO" id="GO:0009073">
    <property type="term" value="P:aromatic amino acid family biosynthetic process"/>
    <property type="evidence" value="ECO:0007669"/>
    <property type="project" value="InterPro"/>
</dbReference>
<evidence type="ECO:0000256" key="11">
    <source>
        <dbReference type="ARBA" id="ARBA00039146"/>
    </source>
</evidence>
<dbReference type="EC" id="4.2.3.124" evidence="11"/>
<evidence type="ECO:0000313" key="16">
    <source>
        <dbReference type="Proteomes" id="UP000181909"/>
    </source>
</evidence>
<evidence type="ECO:0000256" key="5">
    <source>
        <dbReference type="ARBA" id="ARBA00023239"/>
    </source>
</evidence>
<dbReference type="Gene3D" id="3.40.50.1970">
    <property type="match status" value="1"/>
</dbReference>
<dbReference type="AlphaFoldDB" id="A0A1K2F9V4"/>
<comment type="cofactor">
    <cofactor evidence="1">
        <name>NAD(+)</name>
        <dbReference type="ChEBI" id="CHEBI:57540"/>
    </cofactor>
</comment>
<evidence type="ECO:0000256" key="7">
    <source>
        <dbReference type="ARBA" id="ARBA00035757"/>
    </source>
</evidence>
<evidence type="ECO:0000256" key="1">
    <source>
        <dbReference type="ARBA" id="ARBA00001911"/>
    </source>
</evidence>
<dbReference type="OrthoDB" id="9806583at2"/>
<comment type="cofactor">
    <cofactor evidence="2">
        <name>Co(2+)</name>
        <dbReference type="ChEBI" id="CHEBI:48828"/>
    </cofactor>
</comment>
<evidence type="ECO:0000256" key="4">
    <source>
        <dbReference type="ARBA" id="ARBA00023027"/>
    </source>
</evidence>
<evidence type="ECO:0000259" key="14">
    <source>
        <dbReference type="Pfam" id="PF24621"/>
    </source>
</evidence>
<dbReference type="Pfam" id="PF24621">
    <property type="entry name" value="DHQS_C"/>
    <property type="match status" value="1"/>
</dbReference>
<evidence type="ECO:0000256" key="9">
    <source>
        <dbReference type="ARBA" id="ARBA00037923"/>
    </source>
</evidence>
<dbReference type="Proteomes" id="UP000181909">
    <property type="component" value="Unassembled WGS sequence"/>
</dbReference>
<sequence>MHISLPSSGYLIDREIRFGDVSYRYLLTSGGQSRIGEALSELKADRFCVVVDSGVPDWIVKRSVGAFEAVAPVVLLRVEAKEGLKSVATLAELADAAVGSGITRRSCVVAVGGGLVGNVAGLLASLLFRGIRLVHVPTTLLAASDSTLSLKQAVNGGSVKNILGSYYAPELVWADLEVLGELPAEQVRAALCEAAKNVLAIVPDRFDEFLRIARREADYTASELAWIIDLCISAKTQVMSRDPKERGTGLVLEYGHTVGHGIELESGGAISHGPAIALGMLVAAEVSKSLGLLSEGDVRKHWEILSNVGVPCRIPDGISRSALMGRVRLDNKRGYLEPLSGVNMEMVVLQTLGRPVMTEGIPLTPVPHEVIEAGIEAVCR</sequence>
<dbReference type="STRING" id="1893.SAMN02787144_104811"/>
<keyword evidence="3" id="KW-0479">Metal-binding</keyword>
<evidence type="ECO:0000256" key="6">
    <source>
        <dbReference type="ARBA" id="ARBA00023285"/>
    </source>
</evidence>
<comment type="function">
    <text evidence="8">Catalyzes the intramolecular carbocycle formation from D-glucose-6-phosphate to 2-deoxy-scyllo-inosose (DOI).</text>
</comment>
<evidence type="ECO:0000259" key="13">
    <source>
        <dbReference type="Pfam" id="PF01761"/>
    </source>
</evidence>
<feature type="domain" description="3-dehydroquinate synthase N-terminal" evidence="13">
    <location>
        <begin position="77"/>
        <end position="188"/>
    </location>
</feature>
<dbReference type="CDD" id="cd08197">
    <property type="entry name" value="DOIS"/>
    <property type="match status" value="1"/>
</dbReference>
<accession>A0A1K2F9V4</accession>
<proteinExistence type="inferred from homology"/>
<dbReference type="InterPro" id="IPR030963">
    <property type="entry name" value="DHQ_synth_fam"/>
</dbReference>
<comment type="catalytic activity">
    <reaction evidence="7">
        <text>D-glucose 6-phosphate = 2-deoxy-L-scyllo-inosose + phosphate</text>
        <dbReference type="Rhea" id="RHEA:33071"/>
        <dbReference type="ChEBI" id="CHEBI:43474"/>
        <dbReference type="ChEBI" id="CHEBI:61548"/>
        <dbReference type="ChEBI" id="CHEBI:64796"/>
        <dbReference type="EC" id="4.2.3.124"/>
    </reaction>
</comment>
<dbReference type="GO" id="GO:0046872">
    <property type="term" value="F:metal ion binding"/>
    <property type="evidence" value="ECO:0007669"/>
    <property type="project" value="UniProtKB-KW"/>
</dbReference>
<dbReference type="EMBL" id="FPJO01000048">
    <property type="protein sequence ID" value="SFY44507.1"/>
    <property type="molecule type" value="Genomic_DNA"/>
</dbReference>
<dbReference type="PANTHER" id="PTHR43622:SF1">
    <property type="entry name" value="3-DEHYDROQUINATE SYNTHASE"/>
    <property type="match status" value="1"/>
</dbReference>
<feature type="domain" description="3-dehydroquinate synthase C-terminal" evidence="14">
    <location>
        <begin position="206"/>
        <end position="332"/>
    </location>
</feature>
<evidence type="ECO:0000256" key="3">
    <source>
        <dbReference type="ARBA" id="ARBA00022723"/>
    </source>
</evidence>
<comment type="pathway">
    <text evidence="9">Metabolic intermediate biosynthesis; 2-deoxystreptamine biosynthesis; 2-deoxystreptamine from D-glucose 6-phosphate: step 1/4.</text>
</comment>
<protein>
    <recommendedName>
        <fullName evidence="12">2-deoxy-scyllo-inosose synthase</fullName>
        <ecNumber evidence="11">4.2.3.124</ecNumber>
    </recommendedName>
</protein>
<dbReference type="Pfam" id="PF01761">
    <property type="entry name" value="DHQ_synthase"/>
    <property type="match status" value="1"/>
</dbReference>
<comment type="similarity">
    <text evidence="10">Belongs to the sugar phosphate cyclases superfamily. DOI synthase family.</text>
</comment>
<evidence type="ECO:0000313" key="15">
    <source>
        <dbReference type="EMBL" id="SFY44507.1"/>
    </source>
</evidence>
<gene>
    <name evidence="15" type="ORF">SAMN02787144_104811</name>
</gene>
<evidence type="ECO:0000256" key="10">
    <source>
        <dbReference type="ARBA" id="ARBA00038469"/>
    </source>
</evidence>
<evidence type="ECO:0000256" key="2">
    <source>
        <dbReference type="ARBA" id="ARBA00001941"/>
    </source>
</evidence>
<organism evidence="15 16">
    <name type="scientific">Streptomyces atratus</name>
    <dbReference type="NCBI Taxonomy" id="1893"/>
    <lineage>
        <taxon>Bacteria</taxon>
        <taxon>Bacillati</taxon>
        <taxon>Actinomycetota</taxon>
        <taxon>Actinomycetes</taxon>
        <taxon>Kitasatosporales</taxon>
        <taxon>Streptomycetaceae</taxon>
        <taxon>Streptomyces</taxon>
    </lineage>
</organism>
<reference evidence="15 16" key="1">
    <citation type="submission" date="2016-11" db="EMBL/GenBank/DDBJ databases">
        <authorList>
            <person name="Jaros S."/>
            <person name="Januszkiewicz K."/>
            <person name="Wedrychowicz H."/>
        </authorList>
    </citation>
    <scope>NUCLEOTIDE SEQUENCE [LARGE SCALE GENOMIC DNA]</scope>
    <source>
        <strain evidence="15 16">OK807</strain>
    </source>
</reference>
<dbReference type="PIRSF" id="PIRSF001455">
    <property type="entry name" value="DHQ_synth"/>
    <property type="match status" value="1"/>
</dbReference>